<dbReference type="EMBL" id="BLXT01005934">
    <property type="protein sequence ID" value="GFO27627.1"/>
    <property type="molecule type" value="Genomic_DNA"/>
</dbReference>
<feature type="compositionally biased region" description="Low complexity" evidence="1">
    <location>
        <begin position="117"/>
        <end position="149"/>
    </location>
</feature>
<feature type="compositionally biased region" description="Acidic residues" evidence="1">
    <location>
        <begin position="59"/>
        <end position="74"/>
    </location>
</feature>
<protein>
    <submittedName>
        <fullName evidence="2">Uncharacterized protein</fullName>
    </submittedName>
</protein>
<keyword evidence="3" id="KW-1185">Reference proteome</keyword>
<dbReference type="Proteomes" id="UP000735302">
    <property type="component" value="Unassembled WGS sequence"/>
</dbReference>
<gene>
    <name evidence="2" type="ORF">PoB_005413200</name>
</gene>
<reference evidence="2 3" key="1">
    <citation type="journal article" date="2021" name="Elife">
        <title>Chloroplast acquisition without the gene transfer in kleptoplastic sea slugs, Plakobranchus ocellatus.</title>
        <authorList>
            <person name="Maeda T."/>
            <person name="Takahashi S."/>
            <person name="Yoshida T."/>
            <person name="Shimamura S."/>
            <person name="Takaki Y."/>
            <person name="Nagai Y."/>
            <person name="Toyoda A."/>
            <person name="Suzuki Y."/>
            <person name="Arimoto A."/>
            <person name="Ishii H."/>
            <person name="Satoh N."/>
            <person name="Nishiyama T."/>
            <person name="Hasebe M."/>
            <person name="Maruyama T."/>
            <person name="Minagawa J."/>
            <person name="Obokata J."/>
            <person name="Shigenobu S."/>
        </authorList>
    </citation>
    <scope>NUCLEOTIDE SEQUENCE [LARGE SCALE GENOMIC DNA]</scope>
</reference>
<dbReference type="AlphaFoldDB" id="A0AAV4C7X7"/>
<feature type="compositionally biased region" description="Polar residues" evidence="1">
    <location>
        <begin position="150"/>
        <end position="175"/>
    </location>
</feature>
<evidence type="ECO:0000313" key="3">
    <source>
        <dbReference type="Proteomes" id="UP000735302"/>
    </source>
</evidence>
<organism evidence="2 3">
    <name type="scientific">Plakobranchus ocellatus</name>
    <dbReference type="NCBI Taxonomy" id="259542"/>
    <lineage>
        <taxon>Eukaryota</taxon>
        <taxon>Metazoa</taxon>
        <taxon>Spiralia</taxon>
        <taxon>Lophotrochozoa</taxon>
        <taxon>Mollusca</taxon>
        <taxon>Gastropoda</taxon>
        <taxon>Heterobranchia</taxon>
        <taxon>Euthyneura</taxon>
        <taxon>Panpulmonata</taxon>
        <taxon>Sacoglossa</taxon>
        <taxon>Placobranchoidea</taxon>
        <taxon>Plakobranchidae</taxon>
        <taxon>Plakobranchus</taxon>
    </lineage>
</organism>
<feature type="region of interest" description="Disordered" evidence="1">
    <location>
        <begin position="108"/>
        <end position="225"/>
    </location>
</feature>
<name>A0AAV4C7X7_9GAST</name>
<evidence type="ECO:0000256" key="1">
    <source>
        <dbReference type="SAM" id="MobiDB-lite"/>
    </source>
</evidence>
<sequence>MNVDESLRLLNELLSVQDDETEDSNDNDDGIVSVTPILDIATVIKSATECFHRQKCSADDEDEESDNESMDDAIDNTKSDPDYVPSADTSFSKSSFLVAANDEMTAIDSTPTSQNETQTQPSTSAPQQEETQQTQPSTSTSAPPQEETSQIQPSTCTSAPQQEETSQIQPSTSTPRQKETLQTKTKFKKRQRNPNQWERNVKKRKVNTTKGGNIKPARKTGAVLN</sequence>
<proteinExistence type="predicted"/>
<evidence type="ECO:0000313" key="2">
    <source>
        <dbReference type="EMBL" id="GFO27627.1"/>
    </source>
</evidence>
<feature type="region of interest" description="Disordered" evidence="1">
    <location>
        <begin position="53"/>
        <end position="89"/>
    </location>
</feature>
<comment type="caution">
    <text evidence="2">The sequence shown here is derived from an EMBL/GenBank/DDBJ whole genome shotgun (WGS) entry which is preliminary data.</text>
</comment>
<accession>A0AAV4C7X7</accession>